<organism evidence="2 3">
    <name type="scientific">Agreia pratensis</name>
    <dbReference type="NCBI Taxonomy" id="150121"/>
    <lineage>
        <taxon>Bacteria</taxon>
        <taxon>Bacillati</taxon>
        <taxon>Actinomycetota</taxon>
        <taxon>Actinomycetes</taxon>
        <taxon>Micrococcales</taxon>
        <taxon>Microbacteriaceae</taxon>
        <taxon>Agreia</taxon>
    </lineage>
</organism>
<feature type="domain" description="SGNH hydrolase-type esterase" evidence="1">
    <location>
        <begin position="48"/>
        <end position="217"/>
    </location>
</feature>
<gene>
    <name evidence="2" type="ORF">SAMN06296010_0772</name>
</gene>
<evidence type="ECO:0000313" key="2">
    <source>
        <dbReference type="EMBL" id="SMG17432.1"/>
    </source>
</evidence>
<reference evidence="3" key="1">
    <citation type="submission" date="2017-04" db="EMBL/GenBank/DDBJ databases">
        <authorList>
            <person name="Varghese N."/>
            <person name="Submissions S."/>
        </authorList>
    </citation>
    <scope>NUCLEOTIDE SEQUENCE [LARGE SCALE GENOMIC DNA]</scope>
    <source>
        <strain evidence="3">VKM Ac-2510</strain>
    </source>
</reference>
<dbReference type="OrthoDB" id="3288625at2"/>
<dbReference type="PANTHER" id="PTHR30383">
    <property type="entry name" value="THIOESTERASE 1/PROTEASE 1/LYSOPHOSPHOLIPASE L1"/>
    <property type="match status" value="1"/>
</dbReference>
<dbReference type="RefSeq" id="WP_139824713.1">
    <property type="nucleotide sequence ID" value="NZ_FXAY01000001.1"/>
</dbReference>
<protein>
    <submittedName>
        <fullName evidence="2">Lysophospholipase L1</fullName>
    </submittedName>
</protein>
<dbReference type="AlphaFoldDB" id="A0A1X7IRS4"/>
<accession>A0A1X7IRS4</accession>
<dbReference type="EMBL" id="FXAY01000001">
    <property type="protein sequence ID" value="SMG17432.1"/>
    <property type="molecule type" value="Genomic_DNA"/>
</dbReference>
<sequence>MNLLSLWPISAIVRHRETAAARIDLTIPVNSAFWRARQKKAGELLYLVIGDSAAQGIGASKPYRGYVQVVANHFAAETGRTVRIVNLSVAGARLREALAIQMPKLATLLRDASPDLLTVSIGANDINSFEKGRFARELEELYALLPSTAIVADLPCFHIPQRERLVAVANRIVRATAERHGLVVAPLYAVTKRQGILGAVYQSAADLFHPNDRGYRVWASAFLPAVAARAKDLREHATAGRKAPAGREANQ</sequence>
<evidence type="ECO:0000259" key="1">
    <source>
        <dbReference type="Pfam" id="PF13472"/>
    </source>
</evidence>
<dbReference type="Gene3D" id="3.40.50.1110">
    <property type="entry name" value="SGNH hydrolase"/>
    <property type="match status" value="1"/>
</dbReference>
<name>A0A1X7IRS4_9MICO</name>
<dbReference type="InterPro" id="IPR013830">
    <property type="entry name" value="SGNH_hydro"/>
</dbReference>
<dbReference type="CDD" id="cd00229">
    <property type="entry name" value="SGNH_hydrolase"/>
    <property type="match status" value="1"/>
</dbReference>
<keyword evidence="3" id="KW-1185">Reference proteome</keyword>
<dbReference type="Pfam" id="PF13472">
    <property type="entry name" value="Lipase_GDSL_2"/>
    <property type="match status" value="1"/>
</dbReference>
<dbReference type="SUPFAM" id="SSF52266">
    <property type="entry name" value="SGNH hydrolase"/>
    <property type="match status" value="1"/>
</dbReference>
<dbReference type="PANTHER" id="PTHR30383:SF5">
    <property type="entry name" value="SGNH HYDROLASE-TYPE ESTERASE DOMAIN-CONTAINING PROTEIN"/>
    <property type="match status" value="1"/>
</dbReference>
<dbReference type="GO" id="GO:0004622">
    <property type="term" value="F:phosphatidylcholine lysophospholipase activity"/>
    <property type="evidence" value="ECO:0007669"/>
    <property type="project" value="TreeGrafter"/>
</dbReference>
<dbReference type="InterPro" id="IPR036514">
    <property type="entry name" value="SGNH_hydro_sf"/>
</dbReference>
<proteinExistence type="predicted"/>
<dbReference type="InterPro" id="IPR051532">
    <property type="entry name" value="Ester_Hydrolysis_Enzymes"/>
</dbReference>
<evidence type="ECO:0000313" key="3">
    <source>
        <dbReference type="Proteomes" id="UP000193244"/>
    </source>
</evidence>
<dbReference type="Proteomes" id="UP000193244">
    <property type="component" value="Unassembled WGS sequence"/>
</dbReference>
<dbReference type="STRING" id="150121.SAMN06296010_0772"/>